<dbReference type="EMBL" id="CP001338">
    <property type="protein sequence ID" value="ACL16697.1"/>
    <property type="molecule type" value="Genomic_DNA"/>
</dbReference>
<gene>
    <name evidence="1" type="ordered locus">Mpal_1366</name>
</gene>
<dbReference type="STRING" id="521011.Mpal_1366"/>
<keyword evidence="2" id="KW-1185">Reference proteome</keyword>
<dbReference type="KEGG" id="mpl:Mpal_1366"/>
<accession>B8GHV7</accession>
<proteinExistence type="predicted"/>
<evidence type="ECO:0000313" key="2">
    <source>
        <dbReference type="Proteomes" id="UP000002457"/>
    </source>
</evidence>
<reference evidence="1 2" key="1">
    <citation type="journal article" date="2015" name="Genome Announc.">
        <title>Complete Genome Sequence of Methanosphaerula palustris E1-9CT, a Hydrogenotrophic Methanogen Isolated from a Minerotrophic Fen Peatland.</title>
        <authorList>
            <person name="Cadillo-Quiroz H."/>
            <person name="Browne P."/>
            <person name="Kyrpides N."/>
            <person name="Woyke T."/>
            <person name="Goodwin L."/>
            <person name="Detter C."/>
            <person name="Yavitt J.B."/>
            <person name="Zinder S.H."/>
        </authorList>
    </citation>
    <scope>NUCLEOTIDE SEQUENCE [LARGE SCALE GENOMIC DNA]</scope>
    <source>
        <strain evidence="2">ATCC BAA-1556 / DSM 19958 / E1-9c</strain>
    </source>
</reference>
<sequence length="34" mass="3459">MLVDAGDTDAGSRIVADLKVRGITSLDAAVATQQ</sequence>
<dbReference type="HOGENOM" id="CLU_3371364_0_0_2"/>
<protein>
    <submittedName>
        <fullName evidence="1">Uncharacterized protein</fullName>
    </submittedName>
</protein>
<evidence type="ECO:0000313" key="1">
    <source>
        <dbReference type="EMBL" id="ACL16697.1"/>
    </source>
</evidence>
<organism evidence="1 2">
    <name type="scientific">Methanosphaerula palustris (strain ATCC BAA-1556 / DSM 19958 / E1-9c)</name>
    <dbReference type="NCBI Taxonomy" id="521011"/>
    <lineage>
        <taxon>Archaea</taxon>
        <taxon>Methanobacteriati</taxon>
        <taxon>Methanobacteriota</taxon>
        <taxon>Stenosarchaea group</taxon>
        <taxon>Methanomicrobia</taxon>
        <taxon>Methanomicrobiales</taxon>
        <taxon>Methanoregulaceae</taxon>
        <taxon>Methanosphaerula</taxon>
    </lineage>
</organism>
<dbReference type="Proteomes" id="UP000002457">
    <property type="component" value="Chromosome"/>
</dbReference>
<name>B8GHV7_METPE</name>
<dbReference type="AlphaFoldDB" id="B8GHV7"/>